<sequence>WSVVSACSKKKRARHEYADNIPEERENVVSGAMGGSRVKENYRRPRDEDSNGIKIVIELFIMDRDSLLPMPLDCTLSNALSYCLRRRTQPELSKAKKCNVRFLFRAFFEATR</sequence>
<keyword evidence="2" id="KW-1185">Reference proteome</keyword>
<evidence type="ECO:0000313" key="2">
    <source>
        <dbReference type="Proteomes" id="UP000053097"/>
    </source>
</evidence>
<evidence type="ECO:0000313" key="1">
    <source>
        <dbReference type="EMBL" id="EZA47460.1"/>
    </source>
</evidence>
<name>A0A026VUV6_OOCBI</name>
<proteinExistence type="predicted"/>
<organism evidence="1 2">
    <name type="scientific">Ooceraea biroi</name>
    <name type="common">Clonal raider ant</name>
    <name type="synonym">Cerapachys biroi</name>
    <dbReference type="NCBI Taxonomy" id="2015173"/>
    <lineage>
        <taxon>Eukaryota</taxon>
        <taxon>Metazoa</taxon>
        <taxon>Ecdysozoa</taxon>
        <taxon>Arthropoda</taxon>
        <taxon>Hexapoda</taxon>
        <taxon>Insecta</taxon>
        <taxon>Pterygota</taxon>
        <taxon>Neoptera</taxon>
        <taxon>Endopterygota</taxon>
        <taxon>Hymenoptera</taxon>
        <taxon>Apocrita</taxon>
        <taxon>Aculeata</taxon>
        <taxon>Formicoidea</taxon>
        <taxon>Formicidae</taxon>
        <taxon>Dorylinae</taxon>
        <taxon>Ooceraea</taxon>
    </lineage>
</organism>
<reference evidence="1 2" key="1">
    <citation type="journal article" date="2014" name="Curr. Biol.">
        <title>The genome of the clonal raider ant Cerapachys biroi.</title>
        <authorList>
            <person name="Oxley P.R."/>
            <person name="Ji L."/>
            <person name="Fetter-Pruneda I."/>
            <person name="McKenzie S.K."/>
            <person name="Li C."/>
            <person name="Hu H."/>
            <person name="Zhang G."/>
            <person name="Kronauer D.J."/>
        </authorList>
    </citation>
    <scope>NUCLEOTIDE SEQUENCE [LARGE SCALE GENOMIC DNA]</scope>
</reference>
<gene>
    <name evidence="1" type="ORF">X777_15587</name>
</gene>
<accession>A0A026VUV6</accession>
<dbReference type="Proteomes" id="UP000053097">
    <property type="component" value="Unassembled WGS sequence"/>
</dbReference>
<protein>
    <submittedName>
        <fullName evidence="1">Uncharacterized protein</fullName>
    </submittedName>
</protein>
<feature type="non-terminal residue" evidence="1">
    <location>
        <position position="1"/>
    </location>
</feature>
<dbReference type="EMBL" id="KK107847">
    <property type="protein sequence ID" value="EZA47460.1"/>
    <property type="molecule type" value="Genomic_DNA"/>
</dbReference>
<dbReference type="AlphaFoldDB" id="A0A026VUV6"/>